<organism evidence="2 3">
    <name type="scientific">Streptomyces stephensoniae</name>
    <dbReference type="NCBI Taxonomy" id="3375367"/>
    <lineage>
        <taxon>Bacteria</taxon>
        <taxon>Bacillati</taxon>
        <taxon>Actinomycetota</taxon>
        <taxon>Actinomycetes</taxon>
        <taxon>Kitasatosporales</taxon>
        <taxon>Streptomycetaceae</taxon>
        <taxon>Streptomyces</taxon>
    </lineage>
</organism>
<evidence type="ECO:0000313" key="2">
    <source>
        <dbReference type="EMBL" id="MDT0492422.1"/>
    </source>
</evidence>
<name>A0ABU2W3H9_9ACTN</name>
<comment type="caution">
    <text evidence="2">The sequence shown here is derived from an EMBL/GenBank/DDBJ whole genome shotgun (WGS) entry which is preliminary data.</text>
</comment>
<dbReference type="RefSeq" id="WP_311600932.1">
    <property type="nucleotide sequence ID" value="NZ_JAVRFG010000022.1"/>
</dbReference>
<keyword evidence="3" id="KW-1185">Reference proteome</keyword>
<protein>
    <submittedName>
        <fullName evidence="2">Uncharacterized protein</fullName>
    </submittedName>
</protein>
<reference evidence="3" key="1">
    <citation type="submission" date="2023-07" db="EMBL/GenBank/DDBJ databases">
        <title>30 novel species of actinomycetes from the DSMZ collection.</title>
        <authorList>
            <person name="Nouioui I."/>
        </authorList>
    </citation>
    <scope>NUCLEOTIDE SEQUENCE [LARGE SCALE GENOMIC DNA]</scope>
    <source>
        <strain evidence="3">DSM 40932</strain>
    </source>
</reference>
<accession>A0ABU2W3H9</accession>
<proteinExistence type="predicted"/>
<evidence type="ECO:0000256" key="1">
    <source>
        <dbReference type="SAM" id="MobiDB-lite"/>
    </source>
</evidence>
<dbReference type="Proteomes" id="UP001180556">
    <property type="component" value="Unassembled WGS sequence"/>
</dbReference>
<dbReference type="EMBL" id="JAVRFG010000022">
    <property type="protein sequence ID" value="MDT0492422.1"/>
    <property type="molecule type" value="Genomic_DNA"/>
</dbReference>
<gene>
    <name evidence="2" type="ORF">RM717_18085</name>
</gene>
<evidence type="ECO:0000313" key="3">
    <source>
        <dbReference type="Proteomes" id="UP001180556"/>
    </source>
</evidence>
<sequence length="311" mass="31966">MKGSARTAKGGRQTAKGGRQTAKERTAKGAKAIVAAPPDERRAFSVRRPGCDDAVVLNAIEATDIEATDIETVDIEAADIEAVDWSGLPAPADLYRPDHAPTGLRALATATGLVQAADAGALLAGGGLLHDHSGAVFPAAVVAAPILLAIARHGHPQAGATALGLLDDALAFATHDGRRTRVATPYAEAVPVCCALADHLRRGADLLAAAGREGKLLLAEAAAHWRFDVREVAAEGGGAVALGSLSGRFPDGDGTRVAELHRGGRITALEQVVLHYPPEDGSPDACLRIPGAHPDELAAPAVLFPVRCVRE</sequence>
<feature type="region of interest" description="Disordered" evidence="1">
    <location>
        <begin position="1"/>
        <end position="34"/>
    </location>
</feature>